<dbReference type="AlphaFoldDB" id="A0A450TSR6"/>
<feature type="transmembrane region" description="Helical" evidence="1">
    <location>
        <begin position="56"/>
        <end position="77"/>
    </location>
</feature>
<keyword evidence="1" id="KW-0812">Transmembrane</keyword>
<accession>A0A450TSR6</accession>
<organism evidence="2">
    <name type="scientific">Candidatus Kentrum sp. FW</name>
    <dbReference type="NCBI Taxonomy" id="2126338"/>
    <lineage>
        <taxon>Bacteria</taxon>
        <taxon>Pseudomonadati</taxon>
        <taxon>Pseudomonadota</taxon>
        <taxon>Gammaproteobacteria</taxon>
        <taxon>Candidatus Kentrum</taxon>
    </lineage>
</organism>
<protein>
    <submittedName>
        <fullName evidence="2">Uncharacterized protein</fullName>
    </submittedName>
</protein>
<keyword evidence="1" id="KW-1133">Transmembrane helix</keyword>
<evidence type="ECO:0000256" key="1">
    <source>
        <dbReference type="SAM" id="Phobius"/>
    </source>
</evidence>
<proteinExistence type="predicted"/>
<reference evidence="2" key="1">
    <citation type="submission" date="2019-02" db="EMBL/GenBank/DDBJ databases">
        <authorList>
            <person name="Gruber-Vodicka R. H."/>
            <person name="Seah K. B. B."/>
        </authorList>
    </citation>
    <scope>NUCLEOTIDE SEQUENCE</scope>
    <source>
        <strain evidence="2">BECK_BZ131</strain>
    </source>
</reference>
<name>A0A450TSR6_9GAMM</name>
<keyword evidence="1" id="KW-0472">Membrane</keyword>
<gene>
    <name evidence="2" type="ORF">BECKFW1821C_GA0114237_102726</name>
</gene>
<sequence length="88" mass="10462">MAKTIIENLIFLQQPSEIKSGLIKQVYSTKKRKHELKRSYAENIVNKKHFAIDPEYQYFSVMIWPFFIAFAFAMRITKVGVEMFLIKK</sequence>
<evidence type="ECO:0000313" key="2">
    <source>
        <dbReference type="EMBL" id="VFJ71490.1"/>
    </source>
</evidence>
<dbReference type="EMBL" id="CAADFE010000027">
    <property type="protein sequence ID" value="VFJ71490.1"/>
    <property type="molecule type" value="Genomic_DNA"/>
</dbReference>